<keyword evidence="3" id="KW-0479">Metal-binding</keyword>
<sequence>MQEAIRKIDISVISDFHLATHASKAKPLLKYLKSIHPKTLVLNGDIIDSWRFSRNYFPKPHMKVIRQLLKMVEKGVRVVYITGNHDDVFRKFNNTELGNFSIVNQLELDVDGQKTWIFHGDVFDHIIHHSPWLAKLGAAAYGFLTIFNKFINVFLKLIGGKEMILYKSMKDRIAKRSSVLTNFEKAIANAAIGKGVDLVICGHTHIPVDKSINTEKGSVRYINCGDWVEHFSAAECVEGEWSLNYFYSDEGEEDAESPNDELFIPDKKQLYKSIVEELAVAAFF</sequence>
<dbReference type="EMBL" id="AP018694">
    <property type="protein sequence ID" value="BBE17269.1"/>
    <property type="molecule type" value="Genomic_DNA"/>
</dbReference>
<evidence type="ECO:0000313" key="7">
    <source>
        <dbReference type="EMBL" id="BBE17269.1"/>
    </source>
</evidence>
<evidence type="ECO:0000256" key="4">
    <source>
        <dbReference type="ARBA" id="ARBA00023136"/>
    </source>
</evidence>
<evidence type="ECO:0000256" key="2">
    <source>
        <dbReference type="ARBA" id="ARBA00022519"/>
    </source>
</evidence>
<keyword evidence="8" id="KW-1185">Reference proteome</keyword>
<dbReference type="SUPFAM" id="SSF56300">
    <property type="entry name" value="Metallo-dependent phosphatases"/>
    <property type="match status" value="1"/>
</dbReference>
<dbReference type="Proteomes" id="UP001193389">
    <property type="component" value="Chromosome"/>
</dbReference>
<dbReference type="GO" id="GO:0016020">
    <property type="term" value="C:membrane"/>
    <property type="evidence" value="ECO:0007669"/>
    <property type="project" value="GOC"/>
</dbReference>
<accession>A0A5K7S756</accession>
<dbReference type="InterPro" id="IPR029052">
    <property type="entry name" value="Metallo-depent_PP-like"/>
</dbReference>
<dbReference type="AlphaFoldDB" id="A0A5K7S756"/>
<evidence type="ECO:0000256" key="5">
    <source>
        <dbReference type="ARBA" id="ARBA00023211"/>
    </source>
</evidence>
<dbReference type="InterPro" id="IPR004843">
    <property type="entry name" value="Calcineurin-like_PHP"/>
</dbReference>
<dbReference type="Gene3D" id="3.60.21.10">
    <property type="match status" value="1"/>
</dbReference>
<evidence type="ECO:0000259" key="6">
    <source>
        <dbReference type="Pfam" id="PF00149"/>
    </source>
</evidence>
<organism evidence="7 8">
    <name type="scientific">Aquipluma nitroreducens</name>
    <dbReference type="NCBI Taxonomy" id="2010828"/>
    <lineage>
        <taxon>Bacteria</taxon>
        <taxon>Pseudomonadati</taxon>
        <taxon>Bacteroidota</taxon>
        <taxon>Bacteroidia</taxon>
        <taxon>Marinilabiliales</taxon>
        <taxon>Prolixibacteraceae</taxon>
        <taxon>Aquipluma</taxon>
    </lineage>
</organism>
<dbReference type="RefSeq" id="WP_318350283.1">
    <property type="nucleotide sequence ID" value="NZ_AP018694.1"/>
</dbReference>
<keyword evidence="1" id="KW-1003">Cell membrane</keyword>
<keyword evidence="2" id="KW-0997">Cell inner membrane</keyword>
<feature type="domain" description="Calcineurin-like phosphoesterase" evidence="6">
    <location>
        <begin position="10"/>
        <end position="207"/>
    </location>
</feature>
<dbReference type="Pfam" id="PF00149">
    <property type="entry name" value="Metallophos"/>
    <property type="match status" value="1"/>
</dbReference>
<dbReference type="GO" id="GO:0008758">
    <property type="term" value="F:UDP-2,3-diacylglucosamine hydrolase activity"/>
    <property type="evidence" value="ECO:0007669"/>
    <property type="project" value="TreeGrafter"/>
</dbReference>
<dbReference type="KEGG" id="anf:AQPE_1418"/>
<dbReference type="GO" id="GO:0009245">
    <property type="term" value="P:lipid A biosynthetic process"/>
    <property type="evidence" value="ECO:0007669"/>
    <property type="project" value="TreeGrafter"/>
</dbReference>
<protein>
    <submittedName>
        <fullName evidence="7">Ser/Thr protein phosphatase family protein, UDP-2,3-diacylglucosamine hydrolase homolog</fullName>
    </submittedName>
</protein>
<proteinExistence type="predicted"/>
<evidence type="ECO:0000256" key="1">
    <source>
        <dbReference type="ARBA" id="ARBA00022475"/>
    </source>
</evidence>
<evidence type="ECO:0000313" key="8">
    <source>
        <dbReference type="Proteomes" id="UP001193389"/>
    </source>
</evidence>
<dbReference type="GO" id="GO:0046872">
    <property type="term" value="F:metal ion binding"/>
    <property type="evidence" value="ECO:0007669"/>
    <property type="project" value="UniProtKB-KW"/>
</dbReference>
<dbReference type="PANTHER" id="PTHR34990">
    <property type="entry name" value="UDP-2,3-DIACYLGLUCOSAMINE HYDROLASE-RELATED"/>
    <property type="match status" value="1"/>
</dbReference>
<keyword evidence="4" id="KW-0472">Membrane</keyword>
<evidence type="ECO:0000256" key="3">
    <source>
        <dbReference type="ARBA" id="ARBA00022723"/>
    </source>
</evidence>
<name>A0A5K7S756_9BACT</name>
<keyword evidence="5" id="KW-0464">Manganese</keyword>
<dbReference type="PANTHER" id="PTHR34990:SF2">
    <property type="entry name" value="BLL8164 PROTEIN"/>
    <property type="match status" value="1"/>
</dbReference>
<gene>
    <name evidence="7" type="ORF">AQPE_1418</name>
</gene>
<dbReference type="InterPro" id="IPR043461">
    <property type="entry name" value="LpxH-like"/>
</dbReference>
<reference evidence="7" key="1">
    <citation type="journal article" date="2020" name="Int. J. Syst. Evol. Microbiol.">
        <title>Aquipluma nitroreducens gen. nov. sp. nov., a novel facultatively anaerobic bacterium isolated from a freshwater lake.</title>
        <authorList>
            <person name="Watanabe M."/>
            <person name="Kojima H."/>
            <person name="Fukui M."/>
        </authorList>
    </citation>
    <scope>NUCLEOTIDE SEQUENCE</scope>
    <source>
        <strain evidence="7">MeG22</strain>
    </source>
</reference>
<dbReference type="CDD" id="cd07398">
    <property type="entry name" value="MPP_YbbF-LpxH"/>
    <property type="match status" value="1"/>
</dbReference>
<keyword evidence="7" id="KW-0378">Hydrolase</keyword>